<comment type="caution">
    <text evidence="7">The sequence shown here is derived from an EMBL/GenBank/DDBJ whole genome shotgun (WGS) entry which is preliminary data.</text>
</comment>
<dbReference type="HAMAP" id="MF_01848">
    <property type="entry name" value="23SrRNA_methyltr_F"/>
    <property type="match status" value="1"/>
</dbReference>
<accession>A0A1J5SQY3</accession>
<evidence type="ECO:0000256" key="6">
    <source>
        <dbReference type="SAM" id="MobiDB-lite"/>
    </source>
</evidence>
<evidence type="ECO:0000256" key="2">
    <source>
        <dbReference type="ARBA" id="ARBA00022552"/>
    </source>
</evidence>
<dbReference type="InterPro" id="IPR010286">
    <property type="entry name" value="METTL16/RlmF"/>
</dbReference>
<evidence type="ECO:0000256" key="4">
    <source>
        <dbReference type="ARBA" id="ARBA00022679"/>
    </source>
</evidence>
<sequence>MTRPSHPTESGKPGLHPRNQHRSGYAFEALARACPELAPFVHPSPTGTPTIDFGDPEAVLTLNRALLLADYGLASWDLPAGYLCPPIPGRADYLHCLADLLAGDGPIPHGPSVRILDIGVGANLVYPIVGRADYGWSFVGTDIDADALAWAGKLVRANPLLRGTVELRRQASPRAVFAGVTKAREHFAACLCNPPFHASSAEARDGTLRKLRNLAGRTLRRDAQATLNFGGRANELVCPGGERGFATRMIAESARVPDLCGWFTCLVSKSENLPALEHAASRAGAAEHRVIPMVQGQKRSRILAWRFSTPPGA</sequence>
<protein>
    <submittedName>
        <fullName evidence="7">Ribosomal RNA large subunit methyltransferase F</fullName>
        <ecNumber evidence="7">2.1.1.181</ecNumber>
    </submittedName>
</protein>
<evidence type="ECO:0000256" key="3">
    <source>
        <dbReference type="ARBA" id="ARBA00022603"/>
    </source>
</evidence>
<dbReference type="EC" id="2.1.1.181" evidence="7"/>
<proteinExistence type="inferred from homology"/>
<evidence type="ECO:0000256" key="5">
    <source>
        <dbReference type="ARBA" id="ARBA00022691"/>
    </source>
</evidence>
<dbReference type="EMBL" id="MLJW01000043">
    <property type="protein sequence ID" value="OIR06461.1"/>
    <property type="molecule type" value="Genomic_DNA"/>
</dbReference>
<dbReference type="Pfam" id="PF05971">
    <property type="entry name" value="Methyltransf_10"/>
    <property type="match status" value="1"/>
</dbReference>
<gene>
    <name evidence="7" type="primary">rlmF_1</name>
    <name evidence="7" type="ORF">GALL_113780</name>
</gene>
<dbReference type="Gene3D" id="3.40.50.150">
    <property type="entry name" value="Vaccinia Virus protein VP39"/>
    <property type="match status" value="1"/>
</dbReference>
<keyword evidence="2" id="KW-0698">rRNA processing</keyword>
<dbReference type="AlphaFoldDB" id="A0A1J5SQY3"/>
<organism evidence="7">
    <name type="scientific">mine drainage metagenome</name>
    <dbReference type="NCBI Taxonomy" id="410659"/>
    <lineage>
        <taxon>unclassified sequences</taxon>
        <taxon>metagenomes</taxon>
        <taxon>ecological metagenomes</taxon>
    </lineage>
</organism>
<dbReference type="GO" id="GO:0052907">
    <property type="term" value="F:23S rRNA (adenine(1618)-N(6))-methyltransferase activity"/>
    <property type="evidence" value="ECO:0007669"/>
    <property type="project" value="UniProtKB-EC"/>
</dbReference>
<keyword evidence="3 7" id="KW-0489">Methyltransferase</keyword>
<name>A0A1J5SQY3_9ZZZZ</name>
<dbReference type="GO" id="GO:0005737">
    <property type="term" value="C:cytoplasm"/>
    <property type="evidence" value="ECO:0007669"/>
    <property type="project" value="InterPro"/>
</dbReference>
<evidence type="ECO:0000256" key="1">
    <source>
        <dbReference type="ARBA" id="ARBA00022490"/>
    </source>
</evidence>
<dbReference type="PANTHER" id="PTHR13393:SF0">
    <property type="entry name" value="RNA N6-ADENOSINE-METHYLTRANSFERASE METTL16"/>
    <property type="match status" value="1"/>
</dbReference>
<dbReference type="PIRSF" id="PIRSF029038">
    <property type="entry name" value="Mtase_YbiN_prd"/>
    <property type="match status" value="1"/>
</dbReference>
<keyword evidence="4 7" id="KW-0808">Transferase</keyword>
<dbReference type="InterPro" id="IPR016909">
    <property type="entry name" value="rRNA_lsu_MeTfrase_F"/>
</dbReference>
<dbReference type="InterPro" id="IPR029063">
    <property type="entry name" value="SAM-dependent_MTases_sf"/>
</dbReference>
<dbReference type="SUPFAM" id="SSF53335">
    <property type="entry name" value="S-adenosyl-L-methionine-dependent methyltransferases"/>
    <property type="match status" value="1"/>
</dbReference>
<dbReference type="GO" id="GO:0070475">
    <property type="term" value="P:rRNA base methylation"/>
    <property type="evidence" value="ECO:0007669"/>
    <property type="project" value="TreeGrafter"/>
</dbReference>
<dbReference type="PANTHER" id="PTHR13393">
    <property type="entry name" value="SAM-DEPENDENT METHYLTRANSFERASE"/>
    <property type="match status" value="1"/>
</dbReference>
<dbReference type="CDD" id="cd02440">
    <property type="entry name" value="AdoMet_MTases"/>
    <property type="match status" value="1"/>
</dbReference>
<dbReference type="NCBIfam" id="NF008725">
    <property type="entry name" value="PRK11727.1"/>
    <property type="match status" value="1"/>
</dbReference>
<keyword evidence="1" id="KW-0963">Cytoplasm</keyword>
<keyword evidence="5" id="KW-0949">S-adenosyl-L-methionine</keyword>
<feature type="region of interest" description="Disordered" evidence="6">
    <location>
        <begin position="1"/>
        <end position="20"/>
    </location>
</feature>
<reference evidence="7" key="1">
    <citation type="submission" date="2016-10" db="EMBL/GenBank/DDBJ databases">
        <title>Sequence of Gallionella enrichment culture.</title>
        <authorList>
            <person name="Poehlein A."/>
            <person name="Muehling M."/>
            <person name="Daniel R."/>
        </authorList>
    </citation>
    <scope>NUCLEOTIDE SEQUENCE</scope>
</reference>
<evidence type="ECO:0000313" key="7">
    <source>
        <dbReference type="EMBL" id="OIR06461.1"/>
    </source>
</evidence>